<dbReference type="InterPro" id="IPR051928">
    <property type="entry name" value="NorD/CobT"/>
</dbReference>
<dbReference type="EMBL" id="JANKHH010000008">
    <property type="protein sequence ID" value="MCR2835243.1"/>
    <property type="molecule type" value="Genomic_DNA"/>
</dbReference>
<dbReference type="Proteomes" id="UP001206067">
    <property type="component" value="Unassembled WGS sequence"/>
</dbReference>
<feature type="domain" description="Cobalamin biosynthesis protein CobT VWA" evidence="1">
    <location>
        <begin position="87"/>
        <end position="287"/>
    </location>
</feature>
<comment type="caution">
    <text evidence="2">The sequence shown here is derived from an EMBL/GenBank/DDBJ whole genome shotgun (WGS) entry which is preliminary data.</text>
</comment>
<dbReference type="PANTHER" id="PTHR41248">
    <property type="entry name" value="NORD PROTEIN"/>
    <property type="match status" value="1"/>
</dbReference>
<accession>A0ABT1XU83</accession>
<dbReference type="InterPro" id="IPR025861">
    <property type="entry name" value="CobT_VWA_dom"/>
</dbReference>
<dbReference type="PANTHER" id="PTHR41248:SF1">
    <property type="entry name" value="NORD PROTEIN"/>
    <property type="match status" value="1"/>
</dbReference>
<sequence>MSEIFSMPNESDRLSNQYRVYTSRYDRIVDADELGTVLESLSHKNQRLLDEAWDEFQTGLLPWKTKLTLSSRELSERINLAIPRDRRESTIVSLLFDQSGSMRGQKMLYSAAAADVAQEFLATLKIGCEVLGFTTSAWCGGRSRRLWNWRLRPRNPGRLNDLLHVVFRDGLDDRASTGNWAFRHMLRPDFPKENIDGEAIQWAVSRLGEMGHSRKILIVLSDGAPVDDSTLSENDASYLIDHLEFVVEELNRTKVVEMAAFGIGCKAHPFYPRSRHVDAPADIGLELLRFITEILCDDKGEVLDSTGPKE</sequence>
<protein>
    <recommendedName>
        <fullName evidence="1">Cobalamin biosynthesis protein CobT VWA domain-containing protein</fullName>
    </recommendedName>
</protein>
<dbReference type="RefSeq" id="WP_257597134.1">
    <property type="nucleotide sequence ID" value="NZ_JANKHH010000008.1"/>
</dbReference>
<name>A0ABT1XU83_9SPHN</name>
<reference evidence="2 3" key="1">
    <citation type="submission" date="2022-08" db="EMBL/GenBank/DDBJ databases">
        <title>Polyphasic taxonomy analysis of Qipengyuania sp.RS5-5.</title>
        <authorList>
            <person name="Xamxidin M."/>
            <person name="Wu M."/>
        </authorList>
    </citation>
    <scope>NUCLEOTIDE SEQUENCE [LARGE SCALE GENOMIC DNA]</scope>
    <source>
        <strain evidence="2 3">RS5-5</strain>
    </source>
</reference>
<keyword evidence="3" id="KW-1185">Reference proteome</keyword>
<organism evidence="2 3">
    <name type="scientific">Parerythrobacter lacustris</name>
    <dbReference type="NCBI Taxonomy" id="2969984"/>
    <lineage>
        <taxon>Bacteria</taxon>
        <taxon>Pseudomonadati</taxon>
        <taxon>Pseudomonadota</taxon>
        <taxon>Alphaproteobacteria</taxon>
        <taxon>Sphingomonadales</taxon>
        <taxon>Erythrobacteraceae</taxon>
        <taxon>Parerythrobacter</taxon>
    </lineage>
</organism>
<gene>
    <name evidence="2" type="ORF">NSO95_14950</name>
</gene>
<evidence type="ECO:0000313" key="2">
    <source>
        <dbReference type="EMBL" id="MCR2835243.1"/>
    </source>
</evidence>
<dbReference type="Gene3D" id="3.40.50.410">
    <property type="entry name" value="von Willebrand factor, type A domain"/>
    <property type="match status" value="1"/>
</dbReference>
<dbReference type="Pfam" id="PF11775">
    <property type="entry name" value="CobT_C"/>
    <property type="match status" value="1"/>
</dbReference>
<evidence type="ECO:0000313" key="3">
    <source>
        <dbReference type="Proteomes" id="UP001206067"/>
    </source>
</evidence>
<evidence type="ECO:0000259" key="1">
    <source>
        <dbReference type="Pfam" id="PF11775"/>
    </source>
</evidence>
<proteinExistence type="predicted"/>
<dbReference type="SUPFAM" id="SSF53300">
    <property type="entry name" value="vWA-like"/>
    <property type="match status" value="1"/>
</dbReference>
<dbReference type="InterPro" id="IPR036465">
    <property type="entry name" value="vWFA_dom_sf"/>
</dbReference>